<evidence type="ECO:0000313" key="5">
    <source>
        <dbReference type="Proteomes" id="UP000070121"/>
    </source>
</evidence>
<proteinExistence type="predicted"/>
<feature type="region of interest" description="Disordered" evidence="2">
    <location>
        <begin position="781"/>
        <end position="832"/>
    </location>
</feature>
<sequence length="832" mass="93487">MIDPFIVAFVFAGIMAILMALSYVGSLIYQLFRENDLFDPKSIGCLLFIVLILLSAHPPIGNHVLGILASVGAVMLEVIWGLKAAIMSLCDDLRRVLTSHQPASNAGKQQVALRHATEQLTEQRSPTSREADLNRCYRQREVCDNVEERLMKSLQQNNSYASEWCQLDQQILDLQYNLSEEQSRAERAGNNLREAQARLLAHETDGATIARLEAEVEGQKAKAHDADVCRKASHSHEKYLRGEIESQKAKFRQYVLRKEDQIGVLRTDIKALQRKQDNPSRVELLAVGTQTEEMEATLETTKQSALVVTDRNEVLLNDLEEQLATTQAELAATQAKLSLNRTSATSAAFELFIIKTQMDDFKADSQNTEYGLLTTIAELRAELIKTQAQATAATEGQVAQQDTKASMSATVVALQKELVNLKAEVKSTMESQGVQIQEAAGFKAEAERVVADLRNEAEQMRQEKDSLKQQVDHLAADHPKIAVLRQESEQMRQENDDLKHQVERMAAQSPQIALIQQEAEQVRLEKDYFQQQVEQLTAQNSQIAILQQDRDGAIQKARVVEDEAMVALQAKAAQITQLSFDLRKARDETTQAEEDVYGFTQELEEEQERLLNALQAEKAALHTIVDLKVARDDFCAETERLSKEVQRLVNENTKLTTEMKKFANDQLLKANLAKKGKTQELSNKDGILELLRKNHETELQRKQIKLDERKATIEKLSSQYTESCAGNTRLRDKTKKGREDLTLLVSRVRDLEGKLRDPNSRPKLTALQAGSVATILQQIEDGKHPLSLAPTPAKKPESEQASGAKTMRPMKPLPNRRKSEQPPKSEAALRRR</sequence>
<keyword evidence="1" id="KW-0175">Coiled coil</keyword>
<evidence type="ECO:0000313" key="4">
    <source>
        <dbReference type="EMBL" id="KXH67761.1"/>
    </source>
</evidence>
<keyword evidence="5" id="KW-1185">Reference proteome</keyword>
<dbReference type="AlphaFoldDB" id="A0A135V5A3"/>
<accession>A0A135V5A3</accession>
<feature type="coiled-coil region" evidence="1">
    <location>
        <begin position="600"/>
        <end position="665"/>
    </location>
</feature>
<evidence type="ECO:0000256" key="2">
    <source>
        <dbReference type="SAM" id="MobiDB-lite"/>
    </source>
</evidence>
<feature type="coiled-coil region" evidence="1">
    <location>
        <begin position="404"/>
        <end position="539"/>
    </location>
</feature>
<feature type="transmembrane region" description="Helical" evidence="3">
    <location>
        <begin position="6"/>
        <end position="31"/>
    </location>
</feature>
<keyword evidence="3" id="KW-1133">Transmembrane helix</keyword>
<keyword evidence="3" id="KW-0472">Membrane</keyword>
<dbReference type="OrthoDB" id="4846072at2759"/>
<comment type="caution">
    <text evidence="4">The sequence shown here is derived from an EMBL/GenBank/DDBJ whole genome shotgun (WGS) entry which is preliminary data.</text>
</comment>
<evidence type="ECO:0000256" key="3">
    <source>
        <dbReference type="SAM" id="Phobius"/>
    </source>
</evidence>
<feature type="coiled-coil region" evidence="1">
    <location>
        <begin position="309"/>
        <end position="336"/>
    </location>
</feature>
<gene>
    <name evidence="4" type="ORF">CSAL01_07837</name>
</gene>
<dbReference type="STRING" id="1209931.A0A135V5A3"/>
<organism evidence="4 5">
    <name type="scientific">Colletotrichum salicis</name>
    <dbReference type="NCBI Taxonomy" id="1209931"/>
    <lineage>
        <taxon>Eukaryota</taxon>
        <taxon>Fungi</taxon>
        <taxon>Dikarya</taxon>
        <taxon>Ascomycota</taxon>
        <taxon>Pezizomycotina</taxon>
        <taxon>Sordariomycetes</taxon>
        <taxon>Hypocreomycetidae</taxon>
        <taxon>Glomerellales</taxon>
        <taxon>Glomerellaceae</taxon>
        <taxon>Colletotrichum</taxon>
        <taxon>Colletotrichum acutatum species complex</taxon>
    </lineage>
</organism>
<feature type="compositionally biased region" description="Basic and acidic residues" evidence="2">
    <location>
        <begin position="817"/>
        <end position="832"/>
    </location>
</feature>
<protein>
    <submittedName>
        <fullName evidence="4">Uncharacterized protein</fullName>
    </submittedName>
</protein>
<feature type="coiled-coil region" evidence="1">
    <location>
        <begin position="178"/>
        <end position="205"/>
    </location>
</feature>
<evidence type="ECO:0000256" key="1">
    <source>
        <dbReference type="SAM" id="Coils"/>
    </source>
</evidence>
<reference evidence="4 5" key="1">
    <citation type="submission" date="2014-02" db="EMBL/GenBank/DDBJ databases">
        <title>The genome sequence of Colletotrichum salicis CBS 607.94.</title>
        <authorList>
            <person name="Baroncelli R."/>
            <person name="Thon M.R."/>
        </authorList>
    </citation>
    <scope>NUCLEOTIDE SEQUENCE [LARGE SCALE GENOMIC DNA]</scope>
    <source>
        <strain evidence="4 5">CBS 607.94</strain>
    </source>
</reference>
<feature type="coiled-coil region" evidence="1">
    <location>
        <begin position="692"/>
        <end position="719"/>
    </location>
</feature>
<dbReference type="EMBL" id="JFFI01000427">
    <property type="protein sequence ID" value="KXH67761.1"/>
    <property type="molecule type" value="Genomic_DNA"/>
</dbReference>
<dbReference type="Proteomes" id="UP000070121">
    <property type="component" value="Unassembled WGS sequence"/>
</dbReference>
<name>A0A135V5A3_9PEZI</name>
<keyword evidence="3" id="KW-0812">Transmembrane</keyword>
<feature type="transmembrane region" description="Helical" evidence="3">
    <location>
        <begin position="43"/>
        <end position="60"/>
    </location>
</feature>